<sequence length="235" mass="26405">MQGYRENKQSVNQWRLYASQKSGGTSSDVIYALIARIIEKCSLSGRVLDFGAGKGLFTQWLHRCGRFNKVCAVDLLPKPPDLTDNIEWWVGDLNHPTGFSAESFDVIVAAEIIEHLENPREVAREWFRLLCPGGILIMTTPNNESWRAIAALIFKGHFSLFLAESYPAHITALVRKDIERILLEAGFESPQFQFTDKGYCPIFRCSWDKVIGPLAKGIRFSDNLAAISRKPTGVS</sequence>
<dbReference type="InterPro" id="IPR029063">
    <property type="entry name" value="SAM-dependent_MTases_sf"/>
</dbReference>
<protein>
    <recommendedName>
        <fullName evidence="3">2-polyprenyl-3-methyl-5-hydroxy-6-metoxy-1, 4-benzoquinol methylase</fullName>
    </recommendedName>
</protein>
<gene>
    <name evidence="1" type="ORF">A7Q10_08525</name>
</gene>
<dbReference type="SUPFAM" id="SSF53335">
    <property type="entry name" value="S-adenosyl-L-methionine-dependent methyltransferases"/>
    <property type="match status" value="1"/>
</dbReference>
<dbReference type="CDD" id="cd02440">
    <property type="entry name" value="AdoMet_MTases"/>
    <property type="match status" value="1"/>
</dbReference>
<organism evidence="1 2">
    <name type="scientific">Methylacidiphilum caldifontis</name>
    <dbReference type="NCBI Taxonomy" id="2795386"/>
    <lineage>
        <taxon>Bacteria</taxon>
        <taxon>Pseudomonadati</taxon>
        <taxon>Verrucomicrobiota</taxon>
        <taxon>Methylacidiphilae</taxon>
        <taxon>Methylacidiphilales</taxon>
        <taxon>Methylacidiphilaceae</taxon>
        <taxon>Methylacidiphilum (ex Ratnadevi et al. 2023)</taxon>
    </lineage>
</organism>
<accession>A0A4Y8PC94</accession>
<dbReference type="AlphaFoldDB" id="A0A4Y8PC94"/>
<dbReference type="EMBL" id="LXQC01000140">
    <property type="protein sequence ID" value="TFE68520.1"/>
    <property type="molecule type" value="Genomic_DNA"/>
</dbReference>
<evidence type="ECO:0000313" key="1">
    <source>
        <dbReference type="EMBL" id="TFE68520.1"/>
    </source>
</evidence>
<keyword evidence="2" id="KW-1185">Reference proteome</keyword>
<dbReference type="PANTHER" id="PTHR43861">
    <property type="entry name" value="TRANS-ACONITATE 2-METHYLTRANSFERASE-RELATED"/>
    <property type="match status" value="1"/>
</dbReference>
<reference evidence="1 2" key="1">
    <citation type="submission" date="2016-05" db="EMBL/GenBank/DDBJ databases">
        <title>Diversity and Homogeneity among Thermoacidophilic Verrucomicrobia Methanotrophs Linked with Geographical Origin.</title>
        <authorList>
            <person name="Erikstad H.-A."/>
            <person name="Smestad N.B."/>
            <person name="Ceballos R.M."/>
            <person name="Birkeland N.-K."/>
        </authorList>
    </citation>
    <scope>NUCLEOTIDE SEQUENCE [LARGE SCALE GENOMIC DNA]</scope>
    <source>
        <strain evidence="1 2">Phi</strain>
    </source>
</reference>
<dbReference type="RefSeq" id="WP_134440175.1">
    <property type="nucleotide sequence ID" value="NZ_LXQC01000140.1"/>
</dbReference>
<proteinExistence type="predicted"/>
<evidence type="ECO:0000313" key="2">
    <source>
        <dbReference type="Proteomes" id="UP000297713"/>
    </source>
</evidence>
<dbReference type="Gene3D" id="3.40.50.150">
    <property type="entry name" value="Vaccinia Virus protein VP39"/>
    <property type="match status" value="1"/>
</dbReference>
<dbReference type="OrthoDB" id="9816564at2"/>
<name>A0A4Y8PC94_9BACT</name>
<evidence type="ECO:0008006" key="3">
    <source>
        <dbReference type="Google" id="ProtNLM"/>
    </source>
</evidence>
<dbReference type="Proteomes" id="UP000297713">
    <property type="component" value="Unassembled WGS sequence"/>
</dbReference>
<dbReference type="Pfam" id="PF13489">
    <property type="entry name" value="Methyltransf_23"/>
    <property type="match status" value="1"/>
</dbReference>
<comment type="caution">
    <text evidence="1">The sequence shown here is derived from an EMBL/GenBank/DDBJ whole genome shotgun (WGS) entry which is preliminary data.</text>
</comment>